<protein>
    <submittedName>
        <fullName evidence="2">Uncharacterized protein</fullName>
    </submittedName>
</protein>
<evidence type="ECO:0000256" key="1">
    <source>
        <dbReference type="SAM" id="Phobius"/>
    </source>
</evidence>
<evidence type="ECO:0000313" key="2">
    <source>
        <dbReference type="EMBL" id="OGZ20080.1"/>
    </source>
</evidence>
<name>A0A1G2E404_9BACT</name>
<evidence type="ECO:0000313" key="3">
    <source>
        <dbReference type="Proteomes" id="UP000178106"/>
    </source>
</evidence>
<dbReference type="Proteomes" id="UP000178106">
    <property type="component" value="Unassembled WGS sequence"/>
</dbReference>
<accession>A0A1G2E404</accession>
<keyword evidence="1" id="KW-1133">Transmembrane helix</keyword>
<feature type="transmembrane region" description="Helical" evidence="1">
    <location>
        <begin position="12"/>
        <end position="34"/>
    </location>
</feature>
<dbReference type="EMBL" id="MHLU01000032">
    <property type="protein sequence ID" value="OGZ20080.1"/>
    <property type="molecule type" value="Genomic_DNA"/>
</dbReference>
<reference evidence="2 3" key="1">
    <citation type="journal article" date="2016" name="Nat. Commun.">
        <title>Thousands of microbial genomes shed light on interconnected biogeochemical processes in an aquifer system.</title>
        <authorList>
            <person name="Anantharaman K."/>
            <person name="Brown C.T."/>
            <person name="Hug L.A."/>
            <person name="Sharon I."/>
            <person name="Castelle C.J."/>
            <person name="Probst A.J."/>
            <person name="Thomas B.C."/>
            <person name="Singh A."/>
            <person name="Wilkins M.J."/>
            <person name="Karaoz U."/>
            <person name="Brodie E.L."/>
            <person name="Williams K.H."/>
            <person name="Hubbard S.S."/>
            <person name="Banfield J.F."/>
        </authorList>
    </citation>
    <scope>NUCLEOTIDE SEQUENCE [LARGE SCALE GENOMIC DNA]</scope>
</reference>
<proteinExistence type="predicted"/>
<keyword evidence="1" id="KW-0472">Membrane</keyword>
<sequence length="85" mass="10043">MESSERKEVLQVNGLTILVVMALLANFLIVGMVYRFHNYEIFLEEKKTNIEYRMLLDKERELKNEIIALEGVSSWSETEYVKSLR</sequence>
<comment type="caution">
    <text evidence="2">The sequence shown here is derived from an EMBL/GenBank/DDBJ whole genome shotgun (WGS) entry which is preliminary data.</text>
</comment>
<dbReference type="AlphaFoldDB" id="A0A1G2E404"/>
<keyword evidence="1" id="KW-0812">Transmembrane</keyword>
<gene>
    <name evidence="2" type="ORF">A2494_03360</name>
</gene>
<organism evidence="2 3">
    <name type="scientific">Candidatus Lloydbacteria bacterium RIFOXYC12_FULL_46_25</name>
    <dbReference type="NCBI Taxonomy" id="1798670"/>
    <lineage>
        <taxon>Bacteria</taxon>
        <taxon>Candidatus Lloydiibacteriota</taxon>
    </lineage>
</organism>